<keyword evidence="1" id="KW-0472">Membrane</keyword>
<protein>
    <recommendedName>
        <fullName evidence="4">YcxB-like protein</fullName>
    </recommendedName>
</protein>
<dbReference type="RefSeq" id="WP_184563053.1">
    <property type="nucleotide sequence ID" value="NZ_JACIEI010000002.1"/>
</dbReference>
<comment type="caution">
    <text evidence="2">The sequence shown here is derived from an EMBL/GenBank/DDBJ whole genome shotgun (WGS) entry which is preliminary data.</text>
</comment>
<dbReference type="Proteomes" id="UP000530268">
    <property type="component" value="Unassembled WGS sequence"/>
</dbReference>
<gene>
    <name evidence="2" type="ORF">GGR95_000817</name>
</gene>
<evidence type="ECO:0000256" key="1">
    <source>
        <dbReference type="SAM" id="Phobius"/>
    </source>
</evidence>
<evidence type="ECO:0000313" key="2">
    <source>
        <dbReference type="EMBL" id="MBB3993189.1"/>
    </source>
</evidence>
<keyword evidence="1" id="KW-1133">Transmembrane helix</keyword>
<sequence>MSEPLAAWSPNLRVYLRRCALAGVTTAAALALFGWGVAQSTGYWPLIYIAPILSLLYSFGVDDPTRWRAIRQNRWYLRTDAVIHHGPDGEVRIPMADITDVRTRLGWSVVLFLKDRQRVCIAYVPEPASIAAQILAARARLLP</sequence>
<dbReference type="AlphaFoldDB" id="A0A7W6E2Q6"/>
<feature type="transmembrane region" description="Helical" evidence="1">
    <location>
        <begin position="20"/>
        <end position="37"/>
    </location>
</feature>
<evidence type="ECO:0000313" key="3">
    <source>
        <dbReference type="Proteomes" id="UP000530268"/>
    </source>
</evidence>
<feature type="transmembrane region" description="Helical" evidence="1">
    <location>
        <begin position="43"/>
        <end position="61"/>
    </location>
</feature>
<dbReference type="EMBL" id="JACIEI010000002">
    <property type="protein sequence ID" value="MBB3993189.1"/>
    <property type="molecule type" value="Genomic_DNA"/>
</dbReference>
<evidence type="ECO:0008006" key="4">
    <source>
        <dbReference type="Google" id="ProtNLM"/>
    </source>
</evidence>
<keyword evidence="3" id="KW-1185">Reference proteome</keyword>
<reference evidence="2 3" key="1">
    <citation type="submission" date="2020-08" db="EMBL/GenBank/DDBJ databases">
        <title>Genomic Encyclopedia of Type Strains, Phase IV (KMG-IV): sequencing the most valuable type-strain genomes for metagenomic binning, comparative biology and taxonomic classification.</title>
        <authorList>
            <person name="Goeker M."/>
        </authorList>
    </citation>
    <scope>NUCLEOTIDE SEQUENCE [LARGE SCALE GENOMIC DNA]</scope>
    <source>
        <strain evidence="2 3">DSM 102234</strain>
    </source>
</reference>
<name>A0A7W6E2Q6_9RHOB</name>
<keyword evidence="1" id="KW-0812">Transmembrane</keyword>
<proteinExistence type="predicted"/>
<organism evidence="2 3">
    <name type="scientific">Sulfitobacter undariae</name>
    <dbReference type="NCBI Taxonomy" id="1563671"/>
    <lineage>
        <taxon>Bacteria</taxon>
        <taxon>Pseudomonadati</taxon>
        <taxon>Pseudomonadota</taxon>
        <taxon>Alphaproteobacteria</taxon>
        <taxon>Rhodobacterales</taxon>
        <taxon>Roseobacteraceae</taxon>
        <taxon>Sulfitobacter</taxon>
    </lineage>
</organism>
<accession>A0A7W6E2Q6</accession>